<evidence type="ECO:0000313" key="6">
    <source>
        <dbReference type="Proteomes" id="UP000636709"/>
    </source>
</evidence>
<dbReference type="PANTHER" id="PTHR26379:SF382">
    <property type="entry name" value="OS10G0435900 PROTEIN"/>
    <property type="match status" value="1"/>
</dbReference>
<feature type="domain" description="BTB" evidence="3">
    <location>
        <begin position="146"/>
        <end position="208"/>
    </location>
</feature>
<gene>
    <name evidence="5" type="ORF">HU200_057842</name>
</gene>
<feature type="domain" description="MATH" evidence="4">
    <location>
        <begin position="1"/>
        <end position="116"/>
    </location>
</feature>
<comment type="caution">
    <text evidence="5">The sequence shown here is derived from an EMBL/GenBank/DDBJ whole genome shotgun (WGS) entry which is preliminary data.</text>
</comment>
<comment type="similarity">
    <text evidence="2">Belongs to the Tdpoz family.</text>
</comment>
<dbReference type="PROSITE" id="PS50144">
    <property type="entry name" value="MATH"/>
    <property type="match status" value="1"/>
</dbReference>
<evidence type="ECO:0000256" key="1">
    <source>
        <dbReference type="ARBA" id="ARBA00004906"/>
    </source>
</evidence>
<comment type="pathway">
    <text evidence="1">Protein modification; protein ubiquitination.</text>
</comment>
<evidence type="ECO:0000259" key="3">
    <source>
        <dbReference type="PROSITE" id="PS50097"/>
    </source>
</evidence>
<dbReference type="AlphaFoldDB" id="A0A835DZL5"/>
<dbReference type="Pfam" id="PF24570">
    <property type="entry name" value="BACK_BPM_SPOP"/>
    <property type="match status" value="1"/>
</dbReference>
<dbReference type="Proteomes" id="UP000636709">
    <property type="component" value="Unassembled WGS sequence"/>
</dbReference>
<keyword evidence="6" id="KW-1185">Reference proteome</keyword>
<dbReference type="InterPro" id="IPR000210">
    <property type="entry name" value="BTB/POZ_dom"/>
</dbReference>
<dbReference type="SMART" id="SM00225">
    <property type="entry name" value="BTB"/>
    <property type="match status" value="1"/>
</dbReference>
<name>A0A835DZL5_9POAL</name>
<protein>
    <submittedName>
        <fullName evidence="5">Uncharacterized protein</fullName>
    </submittedName>
</protein>
<dbReference type="Pfam" id="PF22486">
    <property type="entry name" value="MATH_2"/>
    <property type="match status" value="1"/>
</dbReference>
<proteinExistence type="inferred from homology"/>
<evidence type="ECO:0000259" key="4">
    <source>
        <dbReference type="PROSITE" id="PS50144"/>
    </source>
</evidence>
<dbReference type="InterPro" id="IPR008974">
    <property type="entry name" value="TRAF-like"/>
</dbReference>
<dbReference type="EMBL" id="JACEFO010002444">
    <property type="protein sequence ID" value="KAF8660275.1"/>
    <property type="molecule type" value="Genomic_DNA"/>
</dbReference>
<dbReference type="PANTHER" id="PTHR26379">
    <property type="entry name" value="BTB/POZ AND MATH DOMAIN-CONTAINING PROTEIN 1"/>
    <property type="match status" value="1"/>
</dbReference>
<dbReference type="SMART" id="SM00061">
    <property type="entry name" value="MATH"/>
    <property type="match status" value="1"/>
</dbReference>
<reference evidence="5" key="1">
    <citation type="submission" date="2020-07" db="EMBL/GenBank/DDBJ databases">
        <title>Genome sequence and genetic diversity analysis of an under-domesticated orphan crop, white fonio (Digitaria exilis).</title>
        <authorList>
            <person name="Bennetzen J.L."/>
            <person name="Chen S."/>
            <person name="Ma X."/>
            <person name="Wang X."/>
            <person name="Yssel A.E.J."/>
            <person name="Chaluvadi S.R."/>
            <person name="Johnson M."/>
            <person name="Gangashetty P."/>
            <person name="Hamidou F."/>
            <person name="Sanogo M.D."/>
            <person name="Zwaenepoel A."/>
            <person name="Wallace J."/>
            <person name="Van De Peer Y."/>
            <person name="Van Deynze A."/>
        </authorList>
    </citation>
    <scope>NUCLEOTIDE SEQUENCE</scope>
    <source>
        <tissue evidence="5">Leaves</tissue>
    </source>
</reference>
<dbReference type="InterPro" id="IPR045005">
    <property type="entry name" value="BPM1-6"/>
</dbReference>
<dbReference type="CDD" id="cd00121">
    <property type="entry name" value="MATH"/>
    <property type="match status" value="1"/>
</dbReference>
<dbReference type="InterPro" id="IPR011333">
    <property type="entry name" value="SKP1/BTB/POZ_sf"/>
</dbReference>
<dbReference type="OrthoDB" id="587721at2759"/>
<accession>A0A835DZL5</accession>
<evidence type="ECO:0000256" key="2">
    <source>
        <dbReference type="ARBA" id="ARBA00010846"/>
    </source>
</evidence>
<dbReference type="InterPro" id="IPR056423">
    <property type="entry name" value="BACK_BPM_SPOP"/>
</dbReference>
<evidence type="ECO:0000313" key="5">
    <source>
        <dbReference type="EMBL" id="KAF8660275.1"/>
    </source>
</evidence>
<organism evidence="5 6">
    <name type="scientific">Digitaria exilis</name>
    <dbReference type="NCBI Taxonomy" id="1010633"/>
    <lineage>
        <taxon>Eukaryota</taxon>
        <taxon>Viridiplantae</taxon>
        <taxon>Streptophyta</taxon>
        <taxon>Embryophyta</taxon>
        <taxon>Tracheophyta</taxon>
        <taxon>Spermatophyta</taxon>
        <taxon>Magnoliopsida</taxon>
        <taxon>Liliopsida</taxon>
        <taxon>Poales</taxon>
        <taxon>Poaceae</taxon>
        <taxon>PACMAD clade</taxon>
        <taxon>Panicoideae</taxon>
        <taxon>Panicodae</taxon>
        <taxon>Paniceae</taxon>
        <taxon>Anthephorinae</taxon>
        <taxon>Digitaria</taxon>
    </lineage>
</organism>
<dbReference type="SUPFAM" id="SSF54695">
    <property type="entry name" value="POZ domain"/>
    <property type="match status" value="1"/>
</dbReference>
<dbReference type="InterPro" id="IPR002083">
    <property type="entry name" value="MATH/TRAF_dom"/>
</dbReference>
<dbReference type="Gene3D" id="3.30.710.10">
    <property type="entry name" value="Potassium Channel Kv1.1, Chain A"/>
    <property type="match status" value="1"/>
</dbReference>
<dbReference type="Gene3D" id="2.60.210.10">
    <property type="entry name" value="Apoptosis, Tumor Necrosis Factor Receptor Associated Protein 2, Chain A"/>
    <property type="match status" value="1"/>
</dbReference>
<dbReference type="SUPFAM" id="SSF49599">
    <property type="entry name" value="TRAF domain-like"/>
    <property type="match status" value="1"/>
</dbReference>
<dbReference type="PROSITE" id="PS50097">
    <property type="entry name" value="BTB"/>
    <property type="match status" value="1"/>
</dbReference>
<dbReference type="GO" id="GO:0016567">
    <property type="term" value="P:protein ubiquitination"/>
    <property type="evidence" value="ECO:0007669"/>
    <property type="project" value="InterPro"/>
</dbReference>
<sequence length="309" mass="34649">MGAENRGSRPRFESSPFRVGGHAWRIGYYPRGTTWGNSDFISLYLVLDDIVDDEAMLAQFTLSLLDQEKNPVSCSTTHMNNFSEHRVFGYDRFIKREILERPEYLKDDSFTIRVQIHVVNETPSVLVPPPDIQQHIGSLLLSMEGGDVEFRVAGEAFVAHRLVLAARSPIFNAELYGPMKEGIVANTIQIDDMEAQVFKAMLDFIYTDSWPEMEQEDESAMAQHLLVAAAVILALAEMHSCSALKEACFNFLSSSTSLLEIMEAQECEYLAQSCPAVMEELNAIFLARDLEKAKISEGIEGDTPSDHKN</sequence>